<dbReference type="SUPFAM" id="SSF103473">
    <property type="entry name" value="MFS general substrate transporter"/>
    <property type="match status" value="1"/>
</dbReference>
<feature type="transmembrane region" description="Helical" evidence="6">
    <location>
        <begin position="279"/>
        <end position="297"/>
    </location>
</feature>
<dbReference type="EMBL" id="JACJVO010000052">
    <property type="protein sequence ID" value="MBB6735648.1"/>
    <property type="molecule type" value="Genomic_DNA"/>
</dbReference>
<dbReference type="GO" id="GO:0005886">
    <property type="term" value="C:plasma membrane"/>
    <property type="evidence" value="ECO:0007669"/>
    <property type="project" value="UniProtKB-SubCell"/>
</dbReference>
<feature type="transmembrane region" description="Helical" evidence="6">
    <location>
        <begin position="133"/>
        <end position="154"/>
    </location>
</feature>
<evidence type="ECO:0000256" key="3">
    <source>
        <dbReference type="ARBA" id="ARBA00022692"/>
    </source>
</evidence>
<accession>A0A7X0SXC4</accession>
<evidence type="ECO:0000256" key="2">
    <source>
        <dbReference type="ARBA" id="ARBA00022448"/>
    </source>
</evidence>
<keyword evidence="4 6" id="KW-1133">Transmembrane helix</keyword>
<evidence type="ECO:0000313" key="9">
    <source>
        <dbReference type="Proteomes" id="UP000564644"/>
    </source>
</evidence>
<protein>
    <submittedName>
        <fullName evidence="8">MFS transporter</fullName>
    </submittedName>
</protein>
<evidence type="ECO:0000256" key="6">
    <source>
        <dbReference type="SAM" id="Phobius"/>
    </source>
</evidence>
<feature type="transmembrane region" description="Helical" evidence="6">
    <location>
        <begin position="42"/>
        <end position="63"/>
    </location>
</feature>
<name>A0A7X0SXC4_9BACL</name>
<keyword evidence="2" id="KW-0813">Transport</keyword>
<feature type="transmembrane region" description="Helical" evidence="6">
    <location>
        <begin position="99"/>
        <end position="121"/>
    </location>
</feature>
<keyword evidence="3 6" id="KW-0812">Transmembrane</keyword>
<evidence type="ECO:0000256" key="5">
    <source>
        <dbReference type="ARBA" id="ARBA00023136"/>
    </source>
</evidence>
<reference evidence="8 9" key="1">
    <citation type="submission" date="2020-08" db="EMBL/GenBank/DDBJ databases">
        <title>Cohnella phylogeny.</title>
        <authorList>
            <person name="Dunlap C."/>
        </authorList>
    </citation>
    <scope>NUCLEOTIDE SEQUENCE [LARGE SCALE GENOMIC DNA]</scope>
    <source>
        <strain evidence="8 9">CBP 2801</strain>
    </source>
</reference>
<proteinExistence type="predicted"/>
<evidence type="ECO:0000313" key="8">
    <source>
        <dbReference type="EMBL" id="MBB6735648.1"/>
    </source>
</evidence>
<gene>
    <name evidence="8" type="ORF">H7C18_32530</name>
</gene>
<feature type="transmembrane region" description="Helical" evidence="6">
    <location>
        <begin position="160"/>
        <end position="179"/>
    </location>
</feature>
<feature type="transmembrane region" description="Helical" evidence="6">
    <location>
        <begin position="335"/>
        <end position="356"/>
    </location>
</feature>
<dbReference type="InterPro" id="IPR052524">
    <property type="entry name" value="MFS_Cyanate_Porter"/>
</dbReference>
<dbReference type="InterPro" id="IPR020846">
    <property type="entry name" value="MFS_dom"/>
</dbReference>
<dbReference type="GO" id="GO:0022857">
    <property type="term" value="F:transmembrane transporter activity"/>
    <property type="evidence" value="ECO:0007669"/>
    <property type="project" value="InterPro"/>
</dbReference>
<dbReference type="PANTHER" id="PTHR23523">
    <property type="match status" value="1"/>
</dbReference>
<organism evidence="8 9">
    <name type="scientific">Cohnella zeiphila</name>
    <dbReference type="NCBI Taxonomy" id="2761120"/>
    <lineage>
        <taxon>Bacteria</taxon>
        <taxon>Bacillati</taxon>
        <taxon>Bacillota</taxon>
        <taxon>Bacilli</taxon>
        <taxon>Bacillales</taxon>
        <taxon>Paenibacillaceae</taxon>
        <taxon>Cohnella</taxon>
    </lineage>
</organism>
<feature type="transmembrane region" description="Helical" evidence="6">
    <location>
        <begin position="215"/>
        <end position="236"/>
    </location>
</feature>
<feature type="transmembrane region" description="Helical" evidence="6">
    <location>
        <begin position="303"/>
        <end position="323"/>
    </location>
</feature>
<feature type="transmembrane region" description="Helical" evidence="6">
    <location>
        <begin position="248"/>
        <end position="272"/>
    </location>
</feature>
<dbReference type="Proteomes" id="UP000564644">
    <property type="component" value="Unassembled WGS sequence"/>
</dbReference>
<dbReference type="InterPro" id="IPR036259">
    <property type="entry name" value="MFS_trans_sf"/>
</dbReference>
<dbReference type="PANTHER" id="PTHR23523:SF2">
    <property type="entry name" value="2-NITROIMIDAZOLE TRANSPORTER"/>
    <property type="match status" value="1"/>
</dbReference>
<feature type="domain" description="Major facilitator superfamily (MFS) profile" evidence="7">
    <location>
        <begin position="5"/>
        <end position="390"/>
    </location>
</feature>
<comment type="subcellular location">
    <subcellularLocation>
        <location evidence="1">Cell membrane</location>
        <topology evidence="1">Multi-pass membrane protein</topology>
    </subcellularLocation>
</comment>
<evidence type="ECO:0000256" key="1">
    <source>
        <dbReference type="ARBA" id="ARBA00004651"/>
    </source>
</evidence>
<evidence type="ECO:0000259" key="7">
    <source>
        <dbReference type="PROSITE" id="PS50850"/>
    </source>
</evidence>
<feature type="transmembrane region" description="Helical" evidence="6">
    <location>
        <begin position="368"/>
        <end position="388"/>
    </location>
</feature>
<dbReference type="Gene3D" id="1.20.1250.20">
    <property type="entry name" value="MFS general substrate transporter like domains"/>
    <property type="match status" value="1"/>
</dbReference>
<comment type="caution">
    <text evidence="8">The sequence shown here is derived from an EMBL/GenBank/DDBJ whole genome shotgun (WGS) entry which is preliminary data.</text>
</comment>
<dbReference type="RefSeq" id="WP_185133301.1">
    <property type="nucleotide sequence ID" value="NZ_JACJVO010000052.1"/>
</dbReference>
<keyword evidence="9" id="KW-1185">Reference proteome</keyword>
<dbReference type="PROSITE" id="PS50850">
    <property type="entry name" value="MFS"/>
    <property type="match status" value="1"/>
</dbReference>
<feature type="transmembrane region" description="Helical" evidence="6">
    <location>
        <begin position="75"/>
        <end position="93"/>
    </location>
</feature>
<dbReference type="AlphaFoldDB" id="A0A7X0SXC4"/>
<dbReference type="Pfam" id="PF07690">
    <property type="entry name" value="MFS_1"/>
    <property type="match status" value="1"/>
</dbReference>
<dbReference type="InterPro" id="IPR011701">
    <property type="entry name" value="MFS"/>
</dbReference>
<evidence type="ECO:0000256" key="4">
    <source>
        <dbReference type="ARBA" id="ARBA00022989"/>
    </source>
</evidence>
<keyword evidence="5 6" id="KW-0472">Membrane</keyword>
<sequence length="407" mass="42493">MSKKTAFWMGLALFLASLNLRPAINAVSPVLQAIRGDLGMSASMASLLTSIPVLCMGVFSPLAVAVGRKRGIERVIGWSLGVIALGNALRVFAHSSLFLLLTALLAGVGIAAIGPLLSGFIKQRFPARVPMMISLYTIALAVGATLASGLSVPLQSRFHSWQISLAVWAVLAALALPIWRLAVSRKTASAAAVPNTAAKTGSPRRSGLPWRSRKAWKLTLSFGLLGMLFYSVTAWLPPLVQDMGYGKAYAAGTLTIFSVTQIPVGLALPFLLKRFPSRLPWLLLGSAFLLAGFLMTAFAAVPWLAAVLIGIGPGILFPLNLLLPLDEAADADQAAAWSAMTQSVGYVIGAIGPIALGWLHDAAGGGSSALVAGLIAITLLMTAVQLTIAKARRTAARGASSVPLKAR</sequence>